<dbReference type="InterPro" id="IPR023353">
    <property type="entry name" value="LemA-like_dom_sf"/>
</dbReference>
<comment type="caution">
    <text evidence="6">The sequence shown here is derived from an EMBL/GenBank/DDBJ whole genome shotgun (WGS) entry which is preliminary data.</text>
</comment>
<reference evidence="6 7" key="1">
    <citation type="submission" date="2019-10" db="EMBL/GenBank/DDBJ databases">
        <title>Alkalibaculum tamaniensis sp.nov., a new alkaliphilic acetogen, isolated on methoxylated aromatics from a mud volcano.</title>
        <authorList>
            <person name="Khomyakova M.A."/>
            <person name="Merkel A.Y."/>
            <person name="Bonch-Osmolovskaya E.A."/>
            <person name="Slobodkin A.I."/>
        </authorList>
    </citation>
    <scope>NUCLEOTIDE SEQUENCE [LARGE SCALE GENOMIC DNA]</scope>
    <source>
        <strain evidence="6 7">M08DMB</strain>
    </source>
</reference>
<organism evidence="6 7">
    <name type="scientific">Alkalibaculum sporogenes</name>
    <dbReference type="NCBI Taxonomy" id="2655001"/>
    <lineage>
        <taxon>Bacteria</taxon>
        <taxon>Bacillati</taxon>
        <taxon>Bacillota</taxon>
        <taxon>Clostridia</taxon>
        <taxon>Eubacteriales</taxon>
        <taxon>Eubacteriaceae</taxon>
        <taxon>Alkalibaculum</taxon>
    </lineage>
</organism>
<comment type="subcellular location">
    <subcellularLocation>
        <location evidence="1">Membrane</location>
        <topology evidence="1">Single-pass membrane protein</topology>
    </subcellularLocation>
</comment>
<dbReference type="EMBL" id="WHNX01000007">
    <property type="protein sequence ID" value="MPW25322.1"/>
    <property type="molecule type" value="Genomic_DNA"/>
</dbReference>
<keyword evidence="4" id="KW-1133">Transmembrane helix</keyword>
<evidence type="ECO:0000313" key="7">
    <source>
        <dbReference type="Proteomes" id="UP000440004"/>
    </source>
</evidence>
<keyword evidence="7" id="KW-1185">Reference proteome</keyword>
<accession>A0A6A7K7K3</accession>
<evidence type="ECO:0000256" key="5">
    <source>
        <dbReference type="ARBA" id="ARBA00023136"/>
    </source>
</evidence>
<keyword evidence="5" id="KW-0472">Membrane</keyword>
<dbReference type="SUPFAM" id="SSF140478">
    <property type="entry name" value="LemA-like"/>
    <property type="match status" value="1"/>
</dbReference>
<dbReference type="RefSeq" id="WP_152802707.1">
    <property type="nucleotide sequence ID" value="NZ_WHNX01000007.1"/>
</dbReference>
<dbReference type="PANTHER" id="PTHR34478">
    <property type="entry name" value="PROTEIN LEMA"/>
    <property type="match status" value="1"/>
</dbReference>
<gene>
    <name evidence="6" type="ORF">GC105_05935</name>
</gene>
<evidence type="ECO:0000256" key="2">
    <source>
        <dbReference type="ARBA" id="ARBA00008854"/>
    </source>
</evidence>
<dbReference type="Proteomes" id="UP000440004">
    <property type="component" value="Unassembled WGS sequence"/>
</dbReference>
<dbReference type="InterPro" id="IPR007156">
    <property type="entry name" value="MamQ_LemA"/>
</dbReference>
<proteinExistence type="inferred from homology"/>
<comment type="similarity">
    <text evidence="2">Belongs to the LemA family.</text>
</comment>
<evidence type="ECO:0000256" key="1">
    <source>
        <dbReference type="ARBA" id="ARBA00004167"/>
    </source>
</evidence>
<dbReference type="PANTHER" id="PTHR34478:SF2">
    <property type="entry name" value="MEMBRANE PROTEIN"/>
    <property type="match status" value="1"/>
</dbReference>
<dbReference type="AlphaFoldDB" id="A0A6A7K7K3"/>
<dbReference type="Pfam" id="PF04011">
    <property type="entry name" value="LemA"/>
    <property type="match status" value="1"/>
</dbReference>
<name>A0A6A7K7K3_9FIRM</name>
<evidence type="ECO:0000313" key="6">
    <source>
        <dbReference type="EMBL" id="MPW25322.1"/>
    </source>
</evidence>
<dbReference type="Gene3D" id="1.20.1440.20">
    <property type="entry name" value="LemA-like domain"/>
    <property type="match status" value="1"/>
</dbReference>
<keyword evidence="3" id="KW-0812">Transmembrane</keyword>
<dbReference type="GO" id="GO:0016020">
    <property type="term" value="C:membrane"/>
    <property type="evidence" value="ECO:0007669"/>
    <property type="project" value="UniProtKB-SubCell"/>
</dbReference>
<evidence type="ECO:0000256" key="4">
    <source>
        <dbReference type="ARBA" id="ARBA00022989"/>
    </source>
</evidence>
<sequence>MKNSMKVLIGIVVIVLLIIMSGVGGYNSLINRSEEVDASLSEISVQLQRRNDLIPNLVETVQRYAQHEEQIFTDIAEARSRLMGANTVAEQAEGDAAMTGALSRLLAISENYPDLKANENFINLQDELAGTENRIATARRTYNNSAKKYNASIRRFPTNIFATSLGFESVVYFEAEEGASDNPNIGDLFGE</sequence>
<protein>
    <submittedName>
        <fullName evidence="6">LemA family protein</fullName>
    </submittedName>
</protein>
<evidence type="ECO:0000256" key="3">
    <source>
        <dbReference type="ARBA" id="ARBA00022692"/>
    </source>
</evidence>